<accession>A0ABV8HCQ0</accession>
<evidence type="ECO:0008006" key="3">
    <source>
        <dbReference type="Google" id="ProtNLM"/>
    </source>
</evidence>
<keyword evidence="2" id="KW-1185">Reference proteome</keyword>
<dbReference type="EMBL" id="JBHSAS010000034">
    <property type="protein sequence ID" value="MFC4029839.1"/>
    <property type="molecule type" value="Genomic_DNA"/>
</dbReference>
<dbReference type="Proteomes" id="UP001595793">
    <property type="component" value="Unassembled WGS sequence"/>
</dbReference>
<organism evidence="1 2">
    <name type="scientific">Zunongwangia endophytica</name>
    <dbReference type="NCBI Taxonomy" id="1808945"/>
    <lineage>
        <taxon>Bacteria</taxon>
        <taxon>Pseudomonadati</taxon>
        <taxon>Bacteroidota</taxon>
        <taxon>Flavobacteriia</taxon>
        <taxon>Flavobacteriales</taxon>
        <taxon>Flavobacteriaceae</taxon>
        <taxon>Zunongwangia</taxon>
    </lineage>
</organism>
<sequence>MKHFEEHELEFYFGRDSDEEQKRTREIFEELEKRAKAEKPLLEREKDFFCRCLKLSDYVVDGNPEDYQVCNDFLFKHLYPIYFSSGLKSDAVYKPHKGKLYLVPLNERIKDLKFLYSTQIKWLKKIETTNHSDQLLQTLASETRNDLKKLKRKEGTLFFKKQKKQYALKKEKQILHSKFIYLLVKKTIQNYEESDFKFEFMGKNVEIDAYSLIHIINRHYAEIIKENTDKTYHIEDFEPDLLHIKLKDILNQIEEKKVAISNTEKIAFRYNDQDYRIWLKERVKFKKGIGKIEFSRLETFYPIGDEQELKDLSENFKLIVINEQLQTYIEK</sequence>
<gene>
    <name evidence="1" type="ORF">ACFOS1_20655</name>
</gene>
<reference evidence="2" key="1">
    <citation type="journal article" date="2019" name="Int. J. Syst. Evol. Microbiol.">
        <title>The Global Catalogue of Microorganisms (GCM) 10K type strain sequencing project: providing services to taxonomists for standard genome sequencing and annotation.</title>
        <authorList>
            <consortium name="The Broad Institute Genomics Platform"/>
            <consortium name="The Broad Institute Genome Sequencing Center for Infectious Disease"/>
            <person name="Wu L."/>
            <person name="Ma J."/>
        </authorList>
    </citation>
    <scope>NUCLEOTIDE SEQUENCE [LARGE SCALE GENOMIC DNA]</scope>
    <source>
        <strain evidence="2">CECT 9128</strain>
    </source>
</reference>
<dbReference type="RefSeq" id="WP_290231777.1">
    <property type="nucleotide sequence ID" value="NZ_JAUFPZ010000002.1"/>
</dbReference>
<evidence type="ECO:0000313" key="2">
    <source>
        <dbReference type="Proteomes" id="UP001595793"/>
    </source>
</evidence>
<evidence type="ECO:0000313" key="1">
    <source>
        <dbReference type="EMBL" id="MFC4029839.1"/>
    </source>
</evidence>
<proteinExistence type="predicted"/>
<comment type="caution">
    <text evidence="1">The sequence shown here is derived from an EMBL/GenBank/DDBJ whole genome shotgun (WGS) entry which is preliminary data.</text>
</comment>
<name>A0ABV8HCQ0_9FLAO</name>
<protein>
    <recommendedName>
        <fullName evidence="3">WYL domain-containing protein</fullName>
    </recommendedName>
</protein>